<dbReference type="RefSeq" id="WP_380073985.1">
    <property type="nucleotide sequence ID" value="NZ_JBHRTO010000001.1"/>
</dbReference>
<dbReference type="Pfam" id="PF19300">
    <property type="entry name" value="BPD_transp_1_N"/>
    <property type="match status" value="1"/>
</dbReference>
<feature type="transmembrane region" description="Helical" evidence="7">
    <location>
        <begin position="251"/>
        <end position="277"/>
    </location>
</feature>
<keyword evidence="10" id="KW-1185">Reference proteome</keyword>
<proteinExistence type="inferred from homology"/>
<feature type="transmembrane region" description="Helical" evidence="7">
    <location>
        <begin position="151"/>
        <end position="174"/>
    </location>
</feature>
<evidence type="ECO:0000313" key="10">
    <source>
        <dbReference type="Proteomes" id="UP001595547"/>
    </source>
</evidence>
<keyword evidence="5 7" id="KW-1133">Transmembrane helix</keyword>
<keyword evidence="2 7" id="KW-0813">Transport</keyword>
<reference evidence="10" key="1">
    <citation type="journal article" date="2019" name="Int. J. Syst. Evol. Microbiol.">
        <title>The Global Catalogue of Microorganisms (GCM) 10K type strain sequencing project: providing services to taxonomists for standard genome sequencing and annotation.</title>
        <authorList>
            <consortium name="The Broad Institute Genomics Platform"/>
            <consortium name="The Broad Institute Genome Sequencing Center for Infectious Disease"/>
            <person name="Wu L."/>
            <person name="Ma J."/>
        </authorList>
    </citation>
    <scope>NUCLEOTIDE SEQUENCE [LARGE SCALE GENOMIC DNA]</scope>
    <source>
        <strain evidence="10">KCTC 52039</strain>
    </source>
</reference>
<evidence type="ECO:0000256" key="5">
    <source>
        <dbReference type="ARBA" id="ARBA00022989"/>
    </source>
</evidence>
<keyword evidence="4 7" id="KW-0812">Transmembrane</keyword>
<protein>
    <submittedName>
        <fullName evidence="9">ABC transporter permease</fullName>
    </submittedName>
</protein>
<keyword evidence="6 7" id="KW-0472">Membrane</keyword>
<dbReference type="PANTHER" id="PTHR43163">
    <property type="entry name" value="DIPEPTIDE TRANSPORT SYSTEM PERMEASE PROTEIN DPPB-RELATED"/>
    <property type="match status" value="1"/>
</dbReference>
<evidence type="ECO:0000256" key="2">
    <source>
        <dbReference type="ARBA" id="ARBA00022448"/>
    </source>
</evidence>
<dbReference type="Pfam" id="PF00528">
    <property type="entry name" value="BPD_transp_1"/>
    <property type="match status" value="1"/>
</dbReference>
<keyword evidence="3" id="KW-1003">Cell membrane</keyword>
<dbReference type="CDD" id="cd06261">
    <property type="entry name" value="TM_PBP2"/>
    <property type="match status" value="1"/>
</dbReference>
<comment type="similarity">
    <text evidence="7">Belongs to the binding-protein-dependent transport system permease family.</text>
</comment>
<feature type="transmembrane region" description="Helical" evidence="7">
    <location>
        <begin position="117"/>
        <end position="139"/>
    </location>
</feature>
<dbReference type="InterPro" id="IPR045621">
    <property type="entry name" value="BPD_transp_1_N"/>
</dbReference>
<organism evidence="9 10">
    <name type="scientific">Cypionkella sinensis</name>
    <dbReference type="NCBI Taxonomy" id="1756043"/>
    <lineage>
        <taxon>Bacteria</taxon>
        <taxon>Pseudomonadati</taxon>
        <taxon>Pseudomonadota</taxon>
        <taxon>Alphaproteobacteria</taxon>
        <taxon>Rhodobacterales</taxon>
        <taxon>Paracoccaceae</taxon>
        <taxon>Cypionkella</taxon>
    </lineage>
</organism>
<evidence type="ECO:0000259" key="8">
    <source>
        <dbReference type="PROSITE" id="PS50928"/>
    </source>
</evidence>
<feature type="transmembrane region" description="Helical" evidence="7">
    <location>
        <begin position="26"/>
        <end position="46"/>
    </location>
</feature>
<accession>A0ABV7J0D4</accession>
<evidence type="ECO:0000256" key="7">
    <source>
        <dbReference type="RuleBase" id="RU363032"/>
    </source>
</evidence>
<dbReference type="InterPro" id="IPR035906">
    <property type="entry name" value="MetI-like_sf"/>
</dbReference>
<dbReference type="Proteomes" id="UP001595547">
    <property type="component" value="Unassembled WGS sequence"/>
</dbReference>
<dbReference type="EMBL" id="JBHRTO010000001">
    <property type="protein sequence ID" value="MFC3181110.1"/>
    <property type="molecule type" value="Genomic_DNA"/>
</dbReference>
<dbReference type="SUPFAM" id="SSF161098">
    <property type="entry name" value="MetI-like"/>
    <property type="match status" value="1"/>
</dbReference>
<feature type="transmembrane region" description="Helical" evidence="7">
    <location>
        <begin position="194"/>
        <end position="213"/>
    </location>
</feature>
<feature type="transmembrane region" description="Helical" evidence="7">
    <location>
        <begin position="297"/>
        <end position="320"/>
    </location>
</feature>
<evidence type="ECO:0000313" key="9">
    <source>
        <dbReference type="EMBL" id="MFC3181110.1"/>
    </source>
</evidence>
<comment type="subcellular location">
    <subcellularLocation>
        <location evidence="1 7">Cell membrane</location>
        <topology evidence="1 7">Multi-pass membrane protein</topology>
    </subcellularLocation>
</comment>
<dbReference type="InterPro" id="IPR000515">
    <property type="entry name" value="MetI-like"/>
</dbReference>
<dbReference type="Gene3D" id="1.10.3720.10">
    <property type="entry name" value="MetI-like"/>
    <property type="match status" value="1"/>
</dbReference>
<dbReference type="PANTHER" id="PTHR43163:SF6">
    <property type="entry name" value="DIPEPTIDE TRANSPORT SYSTEM PERMEASE PROTEIN DPPB-RELATED"/>
    <property type="match status" value="1"/>
</dbReference>
<evidence type="ECO:0000256" key="3">
    <source>
        <dbReference type="ARBA" id="ARBA00022475"/>
    </source>
</evidence>
<gene>
    <name evidence="9" type="ORF">ACFOGH_08940</name>
</gene>
<comment type="caution">
    <text evidence="9">The sequence shown here is derived from an EMBL/GenBank/DDBJ whole genome shotgun (WGS) entry which is preliminary data.</text>
</comment>
<evidence type="ECO:0000256" key="4">
    <source>
        <dbReference type="ARBA" id="ARBA00022692"/>
    </source>
</evidence>
<name>A0ABV7J0D4_9RHOB</name>
<dbReference type="PROSITE" id="PS50928">
    <property type="entry name" value="ABC_TM1"/>
    <property type="match status" value="1"/>
</dbReference>
<feature type="domain" description="ABC transmembrane type-1" evidence="8">
    <location>
        <begin position="111"/>
        <end position="320"/>
    </location>
</feature>
<sequence length="333" mass="36024">MTCGLPLTLDRSGRAAISRFILKRSLLALLTLWLLSVLIFAGGHLLPGNVGRAMLGPFADQAAVDVLNHEMGTDRPLLVQYGDWMAGFVTGDLGMSYAYRSPVADFLGTALLNSAKLAIVAFALVVPLGIFGGVVAALYRGRPADRILSVFGLSATVVPEFVSGILLILIFGVWLRWFPISATWDDGAGPLTQLYHLILPAIPLVLILFGYIARMARAGMIEALDADYTRTAVLKGLSYPQVIWRHVLRNALLPTISVIATQTVYLIGGLVVVEILFHYQGIGSLIYTAAKKKDFPMLQAGVMAIGALFALTTLLADLLYARLNPRIRFGGRE</sequence>
<evidence type="ECO:0000256" key="1">
    <source>
        <dbReference type="ARBA" id="ARBA00004651"/>
    </source>
</evidence>
<evidence type="ECO:0000256" key="6">
    <source>
        <dbReference type="ARBA" id="ARBA00023136"/>
    </source>
</evidence>